<dbReference type="InterPro" id="IPR011006">
    <property type="entry name" value="CheY-like_superfamily"/>
</dbReference>
<dbReference type="OrthoDB" id="9768069at2"/>
<sequence length="564" mass="60479">MSDHGSDSATQGTARSLLRTVERLLTFREVEPLLDALAQEAAALVRADGGLAGLYDGQALTCQRYWRGAVPHPLGARWLPHQGLAGALLVQRRALLWDDTLLPAPSADIAQYRAWGVRSVLALPLLTPEGQLLGFVEVHRGSAGLAFGPAEQDLLSELARLAATALANVLEMQRLRHADDAMHDVDRRKNEFLATLAHELRNPLAPIRHALQMMQLAGHKPQMLDSARAVMERQVQQLVRLVDDLLDVARVSTGRVELQREWVDLGSAVHHAVETVRPQMVQRGQRLRVNLPPNAVYLDADAARLAQVFIILLDNASKFTPVGGRIALTAEAEAGAVLVKVSDTGRGIAPDALPRLFDPFTRIDRLLDRAESGLGVGLSLARKLVELHGGRIEASSPGVGQGSEFCVRLPLAAAQSKAQPAPTQPASLPGAVQRVLLVDDNPDTVSMLASLLAMMGHEVKTATGGVEALEAGPVFHPDVVLLDIGMPGMDGYETARRLRGTAWGKDAALVAATGWGQPEDKQRAFEAGFNAHMTKPIDPDALSQLLAGLAPAAMAGGGPERRHR</sequence>
<dbReference type="InterPro" id="IPR004358">
    <property type="entry name" value="Sig_transdc_His_kin-like_C"/>
</dbReference>
<dbReference type="SMART" id="SM00387">
    <property type="entry name" value="HATPase_c"/>
    <property type="match status" value="1"/>
</dbReference>
<dbReference type="EMBL" id="CP011371">
    <property type="protein sequence ID" value="AKJ29831.1"/>
    <property type="molecule type" value="Genomic_DNA"/>
</dbReference>
<dbReference type="PANTHER" id="PTHR43047:SF72">
    <property type="entry name" value="OSMOSENSING HISTIDINE PROTEIN KINASE SLN1"/>
    <property type="match status" value="1"/>
</dbReference>
<dbReference type="GO" id="GO:0005886">
    <property type="term" value="C:plasma membrane"/>
    <property type="evidence" value="ECO:0007669"/>
    <property type="project" value="UniProtKB-SubCell"/>
</dbReference>
<dbReference type="SUPFAM" id="SSF55781">
    <property type="entry name" value="GAF domain-like"/>
    <property type="match status" value="1"/>
</dbReference>
<dbReference type="RefSeq" id="WP_053013613.1">
    <property type="nucleotide sequence ID" value="NZ_CP011371.1"/>
</dbReference>
<dbReference type="Pfam" id="PF00512">
    <property type="entry name" value="HisKA"/>
    <property type="match status" value="1"/>
</dbReference>
<evidence type="ECO:0000256" key="4">
    <source>
        <dbReference type="ARBA" id="ARBA00022553"/>
    </source>
</evidence>
<dbReference type="InterPro" id="IPR003018">
    <property type="entry name" value="GAF"/>
</dbReference>
<evidence type="ECO:0000256" key="6">
    <source>
        <dbReference type="ARBA" id="ARBA00022777"/>
    </source>
</evidence>
<protein>
    <recommendedName>
        <fullName evidence="3">histidine kinase</fullName>
        <ecNumber evidence="3">2.7.13.3</ecNumber>
    </recommendedName>
</protein>
<comment type="subcellular location">
    <subcellularLocation>
        <location evidence="2">Cell inner membrane</location>
        <topology evidence="2">Multi-pass membrane protein</topology>
    </subcellularLocation>
</comment>
<dbReference type="FunFam" id="3.30.565.10:FF:000006">
    <property type="entry name" value="Sensor histidine kinase WalK"/>
    <property type="match status" value="1"/>
</dbReference>
<dbReference type="Gene3D" id="3.30.565.10">
    <property type="entry name" value="Histidine kinase-like ATPase, C-terminal domain"/>
    <property type="match status" value="1"/>
</dbReference>
<dbReference type="CDD" id="cd00082">
    <property type="entry name" value="HisKA"/>
    <property type="match status" value="1"/>
</dbReference>
<keyword evidence="6" id="KW-0418">Kinase</keyword>
<dbReference type="GO" id="GO:0000155">
    <property type="term" value="F:phosphorelay sensor kinase activity"/>
    <property type="evidence" value="ECO:0007669"/>
    <property type="project" value="InterPro"/>
</dbReference>
<evidence type="ECO:0000256" key="7">
    <source>
        <dbReference type="PROSITE-ProRule" id="PRU00169"/>
    </source>
</evidence>
<dbReference type="InterPro" id="IPR003661">
    <property type="entry name" value="HisK_dim/P_dom"/>
</dbReference>
<dbReference type="PROSITE" id="PS50109">
    <property type="entry name" value="HIS_KIN"/>
    <property type="match status" value="1"/>
</dbReference>
<dbReference type="SMART" id="SM00388">
    <property type="entry name" value="HisKA"/>
    <property type="match status" value="1"/>
</dbReference>
<dbReference type="InterPro" id="IPR005467">
    <property type="entry name" value="His_kinase_dom"/>
</dbReference>
<evidence type="ECO:0000313" key="11">
    <source>
        <dbReference type="Proteomes" id="UP000035352"/>
    </source>
</evidence>
<dbReference type="Gene3D" id="3.40.50.2300">
    <property type="match status" value="1"/>
</dbReference>
<dbReference type="PATRIC" id="fig|413882.6.peg.3275"/>
<dbReference type="SMART" id="SM00448">
    <property type="entry name" value="REC"/>
    <property type="match status" value="1"/>
</dbReference>
<feature type="modified residue" description="4-aspartylphosphate" evidence="7">
    <location>
        <position position="483"/>
    </location>
</feature>
<dbReference type="Proteomes" id="UP000035352">
    <property type="component" value="Chromosome"/>
</dbReference>
<dbReference type="CDD" id="cd17580">
    <property type="entry name" value="REC_2_DhkD-like"/>
    <property type="match status" value="1"/>
</dbReference>
<dbReference type="SUPFAM" id="SSF55874">
    <property type="entry name" value="ATPase domain of HSP90 chaperone/DNA topoisomerase II/histidine kinase"/>
    <property type="match status" value="1"/>
</dbReference>
<dbReference type="Pfam" id="PF01590">
    <property type="entry name" value="GAF"/>
    <property type="match status" value="1"/>
</dbReference>
<dbReference type="SUPFAM" id="SSF52172">
    <property type="entry name" value="CheY-like"/>
    <property type="match status" value="1"/>
</dbReference>
<evidence type="ECO:0000256" key="1">
    <source>
        <dbReference type="ARBA" id="ARBA00000085"/>
    </source>
</evidence>
<dbReference type="Gene3D" id="3.30.450.40">
    <property type="match status" value="1"/>
</dbReference>
<dbReference type="GO" id="GO:0008168">
    <property type="term" value="F:methyltransferase activity"/>
    <property type="evidence" value="ECO:0007669"/>
    <property type="project" value="UniProtKB-KW"/>
</dbReference>
<organism evidence="10 11">
    <name type="scientific">Caldimonas brevitalea</name>
    <dbReference type="NCBI Taxonomy" id="413882"/>
    <lineage>
        <taxon>Bacteria</taxon>
        <taxon>Pseudomonadati</taxon>
        <taxon>Pseudomonadota</taxon>
        <taxon>Betaproteobacteria</taxon>
        <taxon>Burkholderiales</taxon>
        <taxon>Sphaerotilaceae</taxon>
        <taxon>Caldimonas</taxon>
    </lineage>
</organism>
<gene>
    <name evidence="10" type="ORF">AAW51_3140</name>
</gene>
<dbReference type="PANTHER" id="PTHR43047">
    <property type="entry name" value="TWO-COMPONENT HISTIDINE PROTEIN KINASE"/>
    <property type="match status" value="1"/>
</dbReference>
<reference evidence="10 11" key="1">
    <citation type="submission" date="2015-05" db="EMBL/GenBank/DDBJ databases">
        <authorList>
            <person name="Tang B."/>
            <person name="Yu Y."/>
        </authorList>
    </citation>
    <scope>NUCLEOTIDE SEQUENCE [LARGE SCALE GENOMIC DNA]</scope>
    <source>
        <strain evidence="10 11">DSM 7029</strain>
    </source>
</reference>
<dbReference type="KEGG" id="pbh:AAW51_3140"/>
<dbReference type="PRINTS" id="PR00344">
    <property type="entry name" value="BCTRLSENSOR"/>
</dbReference>
<dbReference type="InterPro" id="IPR036097">
    <property type="entry name" value="HisK_dim/P_sf"/>
</dbReference>
<evidence type="ECO:0000256" key="2">
    <source>
        <dbReference type="ARBA" id="ARBA00004429"/>
    </source>
</evidence>
<dbReference type="Pfam" id="PF02518">
    <property type="entry name" value="HATPase_c"/>
    <property type="match status" value="1"/>
</dbReference>
<dbReference type="PROSITE" id="PS50110">
    <property type="entry name" value="RESPONSE_REGULATORY"/>
    <property type="match status" value="1"/>
</dbReference>
<dbReference type="GO" id="GO:0032259">
    <property type="term" value="P:methylation"/>
    <property type="evidence" value="ECO:0007669"/>
    <property type="project" value="UniProtKB-KW"/>
</dbReference>
<dbReference type="InterPro" id="IPR029016">
    <property type="entry name" value="GAF-like_dom_sf"/>
</dbReference>
<evidence type="ECO:0000259" key="9">
    <source>
        <dbReference type="PROSITE" id="PS50110"/>
    </source>
</evidence>
<keyword evidence="10" id="KW-0489">Methyltransferase</keyword>
<evidence type="ECO:0000259" key="8">
    <source>
        <dbReference type="PROSITE" id="PS50109"/>
    </source>
</evidence>
<dbReference type="AlphaFoldDB" id="A0A0G3BR54"/>
<keyword evidence="5 10" id="KW-0808">Transferase</keyword>
<keyword evidence="4 7" id="KW-0597">Phosphoprotein</keyword>
<comment type="catalytic activity">
    <reaction evidence="1">
        <text>ATP + protein L-histidine = ADP + protein N-phospho-L-histidine.</text>
        <dbReference type="EC" id="2.7.13.3"/>
    </reaction>
</comment>
<evidence type="ECO:0000256" key="5">
    <source>
        <dbReference type="ARBA" id="ARBA00022679"/>
    </source>
</evidence>
<dbReference type="Pfam" id="PF00072">
    <property type="entry name" value="Response_reg"/>
    <property type="match status" value="1"/>
</dbReference>
<dbReference type="EC" id="2.7.13.3" evidence="3"/>
<feature type="domain" description="Histidine kinase" evidence="8">
    <location>
        <begin position="195"/>
        <end position="413"/>
    </location>
</feature>
<evidence type="ECO:0000256" key="3">
    <source>
        <dbReference type="ARBA" id="ARBA00012438"/>
    </source>
</evidence>
<proteinExistence type="predicted"/>
<dbReference type="InterPro" id="IPR001789">
    <property type="entry name" value="Sig_transdc_resp-reg_receiver"/>
</dbReference>
<dbReference type="Gene3D" id="1.10.287.130">
    <property type="match status" value="1"/>
</dbReference>
<dbReference type="InterPro" id="IPR003594">
    <property type="entry name" value="HATPase_dom"/>
</dbReference>
<keyword evidence="11" id="KW-1185">Reference proteome</keyword>
<dbReference type="SUPFAM" id="SSF47384">
    <property type="entry name" value="Homodimeric domain of signal transducing histidine kinase"/>
    <property type="match status" value="1"/>
</dbReference>
<name>A0A0G3BR54_9BURK</name>
<dbReference type="InterPro" id="IPR036890">
    <property type="entry name" value="HATPase_C_sf"/>
</dbReference>
<evidence type="ECO:0000313" key="10">
    <source>
        <dbReference type="EMBL" id="AKJ29831.1"/>
    </source>
</evidence>
<accession>A0A0G3BR54</accession>
<feature type="domain" description="Response regulatory" evidence="9">
    <location>
        <begin position="434"/>
        <end position="550"/>
    </location>
</feature>
<dbReference type="SMART" id="SM00065">
    <property type="entry name" value="GAF"/>
    <property type="match status" value="1"/>
</dbReference>
<dbReference type="STRING" id="413882.AAW51_3140"/>
<dbReference type="GO" id="GO:0009927">
    <property type="term" value="F:histidine phosphotransfer kinase activity"/>
    <property type="evidence" value="ECO:0007669"/>
    <property type="project" value="TreeGrafter"/>
</dbReference>